<reference evidence="2" key="2">
    <citation type="journal article" date="2021" name="PeerJ">
        <title>Extensive microbial diversity within the chicken gut microbiome revealed by metagenomics and culture.</title>
        <authorList>
            <person name="Gilroy R."/>
            <person name="Ravi A."/>
            <person name="Getino M."/>
            <person name="Pursley I."/>
            <person name="Horton D.L."/>
            <person name="Alikhan N.F."/>
            <person name="Baker D."/>
            <person name="Gharbi K."/>
            <person name="Hall N."/>
            <person name="Watson M."/>
            <person name="Adriaenssens E.M."/>
            <person name="Foster-Nyarko E."/>
            <person name="Jarju S."/>
            <person name="Secka A."/>
            <person name="Antonio M."/>
            <person name="Oren A."/>
            <person name="Chaudhuri R.R."/>
            <person name="La Ragione R."/>
            <person name="Hildebrand F."/>
            <person name="Pallen M.J."/>
        </authorList>
    </citation>
    <scope>NUCLEOTIDE SEQUENCE</scope>
    <source>
        <strain evidence="2">ChiHcec3-6078</strain>
    </source>
</reference>
<reference evidence="2" key="1">
    <citation type="submission" date="2020-10" db="EMBL/GenBank/DDBJ databases">
        <authorList>
            <person name="Gilroy R."/>
        </authorList>
    </citation>
    <scope>NUCLEOTIDE SEQUENCE</scope>
    <source>
        <strain evidence="2">ChiHcec3-6078</strain>
    </source>
</reference>
<evidence type="ECO:0000313" key="3">
    <source>
        <dbReference type="Proteomes" id="UP000824090"/>
    </source>
</evidence>
<evidence type="ECO:0000313" key="2">
    <source>
        <dbReference type="EMBL" id="HIU26316.1"/>
    </source>
</evidence>
<dbReference type="AlphaFoldDB" id="A0A9D1L716"/>
<accession>A0A9D1L716</accession>
<gene>
    <name evidence="2" type="ORF">IAC50_07490</name>
</gene>
<organism evidence="2 3">
    <name type="scientific">Candidatus Allocopromorpha excrementigallinarum</name>
    <dbReference type="NCBI Taxonomy" id="2840742"/>
    <lineage>
        <taxon>Bacteria</taxon>
        <taxon>Bacillati</taxon>
        <taxon>Bacillota</taxon>
        <taxon>Clostridia</taxon>
        <taxon>Eubacteriales</taxon>
        <taxon>Eubacteriaceae</taxon>
        <taxon>Eubacteriaceae incertae sedis</taxon>
        <taxon>Candidatus Allocopromorpha</taxon>
    </lineage>
</organism>
<evidence type="ECO:0008006" key="4">
    <source>
        <dbReference type="Google" id="ProtNLM"/>
    </source>
</evidence>
<keyword evidence="1" id="KW-1133">Transmembrane helix</keyword>
<protein>
    <recommendedName>
        <fullName evidence="4">SGNH/GDSL hydrolase family protein</fullName>
    </recommendedName>
</protein>
<comment type="caution">
    <text evidence="2">The sequence shown here is derived from an EMBL/GenBank/DDBJ whole genome shotgun (WGS) entry which is preliminary data.</text>
</comment>
<keyword evidence="1" id="KW-0472">Membrane</keyword>
<evidence type="ECO:0000256" key="1">
    <source>
        <dbReference type="SAM" id="Phobius"/>
    </source>
</evidence>
<proteinExistence type="predicted"/>
<dbReference type="Proteomes" id="UP000824090">
    <property type="component" value="Unassembled WGS sequence"/>
</dbReference>
<name>A0A9D1L716_9FIRM</name>
<dbReference type="EMBL" id="DVMP01000137">
    <property type="protein sequence ID" value="HIU26316.1"/>
    <property type="molecule type" value="Genomic_DNA"/>
</dbReference>
<feature type="transmembrane region" description="Helical" evidence="1">
    <location>
        <begin position="14"/>
        <end position="32"/>
    </location>
</feature>
<sequence>MEESTKNHSPGKKIIIRALIFLVLAAVLFVYLNEVFSIADSDSNKEIFNAFYAEEENTIDAVYLGTSASNRYFIGPYGYQSTGNTVFTLATMGMPMFFVPNLIEEVEKTQDPQLYIIELRWMLKNKDMITDAHIRRVTDSMKYSENRYDAINRALEFTEGAEGELSNIDESSWDYYIPVIKYHSRLETGDLSYRDIFLFNTKNETKGYVTSPKTLQQVPQKEPVYSEERGELSPEAEEVLIEVLDYCDSLEKDVLFVMSPYSMKAGEAEKFNTAMDMVRERGYEVLDFNTEEMAHELGLDWEKDFYNSKHVNFMGAEKYTEYLSAYLAENYDLPDHRGQEKYESWEEAYEYYLDFTEEGIEEDSN</sequence>
<keyword evidence="1" id="KW-0812">Transmembrane</keyword>